<evidence type="ECO:0000256" key="7">
    <source>
        <dbReference type="ARBA" id="ARBA00050464"/>
    </source>
</evidence>
<dbReference type="PROSITE" id="PS00878">
    <property type="entry name" value="ODR_DC_2_1"/>
    <property type="match status" value="1"/>
</dbReference>
<dbReference type="OrthoDB" id="9802241at2"/>
<keyword evidence="6 12" id="KW-0456">Lyase</keyword>
<dbReference type="InterPro" id="IPR022653">
    <property type="entry name" value="De-COase2_pyr-phos_BS"/>
</dbReference>
<feature type="binding site" evidence="12">
    <location>
        <position position="370"/>
    </location>
    <ligand>
        <name>pyridoxal 5'-phosphate</name>
        <dbReference type="ChEBI" id="CHEBI:597326"/>
    </ligand>
</feature>
<dbReference type="GO" id="GO:0009089">
    <property type="term" value="P:lysine biosynthetic process via diaminopimelate"/>
    <property type="evidence" value="ECO:0007669"/>
    <property type="project" value="UniProtKB-UniRule"/>
</dbReference>
<feature type="active site" description="Proton donor" evidence="13">
    <location>
        <position position="342"/>
    </location>
</feature>
<dbReference type="PROSITE" id="PS00879">
    <property type="entry name" value="ODR_DC_2_2"/>
    <property type="match status" value="1"/>
</dbReference>
<evidence type="ECO:0000256" key="8">
    <source>
        <dbReference type="ARBA" id="ARBA00060643"/>
    </source>
</evidence>
<feature type="domain" description="Orn/DAP/Arg decarboxylase 2 C-terminal" evidence="15">
    <location>
        <begin position="30"/>
        <end position="368"/>
    </location>
</feature>
<dbReference type="RefSeq" id="WP_091388365.1">
    <property type="nucleotide sequence ID" value="NZ_FNQO01000002.1"/>
</dbReference>
<keyword evidence="18" id="KW-1185">Reference proteome</keyword>
<dbReference type="UniPathway" id="UPA00034">
    <property type="reaction ID" value="UER00027"/>
</dbReference>
<dbReference type="FunFam" id="2.40.37.10:FF:000003">
    <property type="entry name" value="Diaminopimelate decarboxylase"/>
    <property type="match status" value="1"/>
</dbReference>
<dbReference type="GO" id="GO:0008836">
    <property type="term" value="F:diaminopimelate decarboxylase activity"/>
    <property type="evidence" value="ECO:0007669"/>
    <property type="project" value="UniProtKB-UniRule"/>
</dbReference>
<feature type="binding site" evidence="12">
    <location>
        <begin position="273"/>
        <end position="276"/>
    </location>
    <ligand>
        <name>pyridoxal 5'-phosphate</name>
        <dbReference type="ChEBI" id="CHEBI:597326"/>
    </ligand>
</feature>
<evidence type="ECO:0000256" key="2">
    <source>
        <dbReference type="ARBA" id="ARBA00022605"/>
    </source>
</evidence>
<evidence type="ECO:0000256" key="1">
    <source>
        <dbReference type="ARBA" id="ARBA00001933"/>
    </source>
</evidence>
<dbReference type="CDD" id="cd06828">
    <property type="entry name" value="PLPDE_III_DapDC"/>
    <property type="match status" value="1"/>
</dbReference>
<evidence type="ECO:0000256" key="10">
    <source>
        <dbReference type="ARBA" id="ARBA00066427"/>
    </source>
</evidence>
<dbReference type="Gene3D" id="2.40.37.10">
    <property type="entry name" value="Lyase, Ornithine Decarboxylase, Chain A, domain 1"/>
    <property type="match status" value="1"/>
</dbReference>
<feature type="binding site" evidence="12">
    <location>
        <position position="239"/>
    </location>
    <ligand>
        <name>pyridoxal 5'-phosphate</name>
        <dbReference type="ChEBI" id="CHEBI:597326"/>
    </ligand>
</feature>
<dbReference type="HAMAP" id="MF_02120">
    <property type="entry name" value="LysA"/>
    <property type="match status" value="1"/>
</dbReference>
<evidence type="ECO:0000259" key="15">
    <source>
        <dbReference type="Pfam" id="PF00278"/>
    </source>
</evidence>
<evidence type="ECO:0000313" key="18">
    <source>
        <dbReference type="Proteomes" id="UP000198658"/>
    </source>
</evidence>
<dbReference type="SUPFAM" id="SSF50621">
    <property type="entry name" value="Alanine racemase C-terminal domain-like"/>
    <property type="match status" value="1"/>
</dbReference>
<dbReference type="Pfam" id="PF02784">
    <property type="entry name" value="Orn_Arg_deC_N"/>
    <property type="match status" value="1"/>
</dbReference>
<evidence type="ECO:0000256" key="5">
    <source>
        <dbReference type="ARBA" id="ARBA00023154"/>
    </source>
</evidence>
<evidence type="ECO:0000259" key="16">
    <source>
        <dbReference type="Pfam" id="PF02784"/>
    </source>
</evidence>
<dbReference type="PANTHER" id="PTHR43727">
    <property type="entry name" value="DIAMINOPIMELATE DECARBOXYLASE"/>
    <property type="match status" value="1"/>
</dbReference>
<comment type="similarity">
    <text evidence="9 12">Belongs to the Orn/Lys/Arg decarboxylase class-II family. LysA subfamily.</text>
</comment>
<comment type="catalytic activity">
    <reaction evidence="7 12 14">
        <text>meso-2,6-diaminopimelate + H(+) = L-lysine + CO2</text>
        <dbReference type="Rhea" id="RHEA:15101"/>
        <dbReference type="ChEBI" id="CHEBI:15378"/>
        <dbReference type="ChEBI" id="CHEBI:16526"/>
        <dbReference type="ChEBI" id="CHEBI:32551"/>
        <dbReference type="ChEBI" id="CHEBI:57791"/>
        <dbReference type="EC" id="4.1.1.20"/>
    </reaction>
</comment>
<comment type="subunit">
    <text evidence="12">Homodimer.</text>
</comment>
<dbReference type="InterPro" id="IPR029066">
    <property type="entry name" value="PLP-binding_barrel"/>
</dbReference>
<feature type="binding site" evidence="12">
    <location>
        <position position="276"/>
    </location>
    <ligand>
        <name>substrate</name>
    </ligand>
</feature>
<keyword evidence="5 12" id="KW-0457">Lysine biosynthesis</keyword>
<feature type="binding site" evidence="12">
    <location>
        <position position="316"/>
    </location>
    <ligand>
        <name>substrate</name>
    </ligand>
</feature>
<dbReference type="PRINTS" id="PR01181">
    <property type="entry name" value="DAPDCRBXLASE"/>
</dbReference>
<dbReference type="InterPro" id="IPR022657">
    <property type="entry name" value="De-COase2_CS"/>
</dbReference>
<dbReference type="Pfam" id="PF00278">
    <property type="entry name" value="Orn_DAP_Arg_deC"/>
    <property type="match status" value="1"/>
</dbReference>
<keyword evidence="3 12" id="KW-0210">Decarboxylase</keyword>
<sequence length="420" mass="45468">MSDFNYRDGSLHAEEVALEKIAEQFGTPTYVYSRAHFENQYLAYADALGDHPGLICYAVKANSNLGILSLLAQLGAGFDIVSAGELERVLLAGGDPSRIVFSGVGKTAAEMRRALEVGVHCFNVESEAEMARLELVAAECETTAPVSLRVNPDVDANTHPYISTGLKENKFGIAIDTALDVYRHAAQSPHLQVVGVDCHIGSQLTEIAPFLDALDRLLILIDQLTAEGIQLEHLDLGGGLGVRYRGEEPPPVSDYIGAIKERLGDRQLGLVLEPGRSIAANGGLLLTRVEYLKRAEEHNFAIVDAAMNDNLRPALYQAWQDIVPVTPNNAANEIWDIVGPVCETGDFIGKNRSLALQQGQLLAMLSAGAYGFSMSSNYNSRPRAAEVLVDGDKTYLVRARETQADLVRGESPVPEKRGSK</sequence>
<dbReference type="NCBIfam" id="TIGR01048">
    <property type="entry name" value="lysA"/>
    <property type="match status" value="1"/>
</dbReference>
<feature type="binding site" evidence="12">
    <location>
        <position position="312"/>
    </location>
    <ligand>
        <name>substrate</name>
    </ligand>
</feature>
<evidence type="ECO:0000256" key="11">
    <source>
        <dbReference type="ARBA" id="ARBA00074972"/>
    </source>
</evidence>
<feature type="domain" description="Orn/DAP/Arg decarboxylase 2 N-terminal" evidence="16">
    <location>
        <begin position="35"/>
        <end position="280"/>
    </location>
</feature>
<protein>
    <recommendedName>
        <fullName evidence="11 12">Diaminopimelate decarboxylase</fullName>
        <shortName evidence="12">DAP decarboxylase</shortName>
        <shortName evidence="12">DAPDC</shortName>
        <ecNumber evidence="10 12">4.1.1.20</ecNumber>
    </recommendedName>
</protein>
<dbReference type="InterPro" id="IPR022644">
    <property type="entry name" value="De-COase2_N"/>
</dbReference>
<proteinExistence type="inferred from homology"/>
<evidence type="ECO:0000256" key="12">
    <source>
        <dbReference type="HAMAP-Rule" id="MF_02120"/>
    </source>
</evidence>
<evidence type="ECO:0000256" key="6">
    <source>
        <dbReference type="ARBA" id="ARBA00023239"/>
    </source>
</evidence>
<dbReference type="PANTHER" id="PTHR43727:SF2">
    <property type="entry name" value="GROUP IV DECARBOXYLASE"/>
    <property type="match status" value="1"/>
</dbReference>
<dbReference type="InterPro" id="IPR002986">
    <property type="entry name" value="DAP_deCOOHase_LysA"/>
</dbReference>
<feature type="binding site" evidence="12">
    <location>
        <position position="370"/>
    </location>
    <ligand>
        <name>substrate</name>
    </ligand>
</feature>
<evidence type="ECO:0000256" key="14">
    <source>
        <dbReference type="RuleBase" id="RU003738"/>
    </source>
</evidence>
<dbReference type="FunFam" id="3.20.20.10:FF:000003">
    <property type="entry name" value="Diaminopimelate decarboxylase"/>
    <property type="match status" value="1"/>
</dbReference>
<evidence type="ECO:0000313" key="17">
    <source>
        <dbReference type="EMBL" id="SEA21474.1"/>
    </source>
</evidence>
<evidence type="ECO:0000256" key="4">
    <source>
        <dbReference type="ARBA" id="ARBA00022898"/>
    </source>
</evidence>
<feature type="modified residue" description="N6-(pyridoxal phosphate)lysine" evidence="12 13">
    <location>
        <position position="60"/>
    </location>
</feature>
<dbReference type="Gene3D" id="3.20.20.10">
    <property type="entry name" value="Alanine racemase"/>
    <property type="match status" value="1"/>
</dbReference>
<organism evidence="17 18">
    <name type="scientific">Microbulbifer marinus</name>
    <dbReference type="NCBI Taxonomy" id="658218"/>
    <lineage>
        <taxon>Bacteria</taxon>
        <taxon>Pseudomonadati</taxon>
        <taxon>Pseudomonadota</taxon>
        <taxon>Gammaproteobacteria</taxon>
        <taxon>Cellvibrionales</taxon>
        <taxon>Microbulbiferaceae</taxon>
        <taxon>Microbulbifer</taxon>
    </lineage>
</organism>
<keyword evidence="2 12" id="KW-0028">Amino-acid biosynthesis</keyword>
<dbReference type="InterPro" id="IPR009006">
    <property type="entry name" value="Ala_racemase/Decarboxylase_C"/>
</dbReference>
<dbReference type="PRINTS" id="PR01179">
    <property type="entry name" value="ODADCRBXLASE"/>
</dbReference>
<comment type="cofactor">
    <cofactor evidence="1 12 13 14">
        <name>pyridoxal 5'-phosphate</name>
        <dbReference type="ChEBI" id="CHEBI:597326"/>
    </cofactor>
</comment>
<evidence type="ECO:0000256" key="13">
    <source>
        <dbReference type="PIRSR" id="PIRSR600183-50"/>
    </source>
</evidence>
<dbReference type="SUPFAM" id="SSF51419">
    <property type="entry name" value="PLP-binding barrel"/>
    <property type="match status" value="1"/>
</dbReference>
<reference evidence="18" key="1">
    <citation type="submission" date="2016-10" db="EMBL/GenBank/DDBJ databases">
        <authorList>
            <person name="Varghese N."/>
            <person name="Submissions S."/>
        </authorList>
    </citation>
    <scope>NUCLEOTIDE SEQUENCE [LARGE SCALE GENOMIC DNA]</scope>
    <source>
        <strain evidence="18">CGMCC 1.10657</strain>
    </source>
</reference>
<dbReference type="EMBL" id="FNQO01000002">
    <property type="protein sequence ID" value="SEA21474.1"/>
    <property type="molecule type" value="Genomic_DNA"/>
</dbReference>
<dbReference type="GO" id="GO:0030170">
    <property type="term" value="F:pyridoxal phosphate binding"/>
    <property type="evidence" value="ECO:0007669"/>
    <property type="project" value="UniProtKB-UniRule"/>
</dbReference>
<dbReference type="Proteomes" id="UP000198658">
    <property type="component" value="Unassembled WGS sequence"/>
</dbReference>
<comment type="pathway">
    <text evidence="8 12 14">Amino-acid biosynthesis; L-lysine biosynthesis via DAP pathway; L-lysine from DL-2,6-diaminopimelate: step 1/1.</text>
</comment>
<dbReference type="InterPro" id="IPR000183">
    <property type="entry name" value="Orn/DAP/Arg_de-COase"/>
</dbReference>
<dbReference type="InterPro" id="IPR022643">
    <property type="entry name" value="De-COase2_C"/>
</dbReference>
<keyword evidence="4 12" id="KW-0663">Pyridoxal phosphate</keyword>
<evidence type="ECO:0000256" key="9">
    <source>
        <dbReference type="ARBA" id="ARBA00060983"/>
    </source>
</evidence>
<dbReference type="STRING" id="658218.SAMN05216562_2321"/>
<evidence type="ECO:0000256" key="3">
    <source>
        <dbReference type="ARBA" id="ARBA00022793"/>
    </source>
</evidence>
<accession>A0A1H3ZDK9</accession>
<comment type="function">
    <text evidence="12">Specifically catalyzes the decarboxylation of meso-diaminopimelate (meso-DAP) to L-lysine.</text>
</comment>
<name>A0A1H3ZDK9_9GAMM</name>
<dbReference type="EC" id="4.1.1.20" evidence="10 12"/>
<feature type="binding site" evidence="12">
    <location>
        <position position="343"/>
    </location>
    <ligand>
        <name>substrate</name>
    </ligand>
</feature>
<gene>
    <name evidence="12" type="primary">lysA</name>
    <name evidence="17" type="ORF">SAMN05216562_2321</name>
</gene>
<dbReference type="AlphaFoldDB" id="A0A1H3ZDK9"/>